<dbReference type="SUPFAM" id="SSF54236">
    <property type="entry name" value="Ubiquitin-like"/>
    <property type="match status" value="2"/>
</dbReference>
<organism evidence="3">
    <name type="scientific">Guillardia theta (strain CCMP2712)</name>
    <name type="common">Cryptophyte</name>
    <dbReference type="NCBI Taxonomy" id="905079"/>
    <lineage>
        <taxon>Eukaryota</taxon>
        <taxon>Cryptophyceae</taxon>
        <taxon>Pyrenomonadales</taxon>
        <taxon>Geminigeraceae</taxon>
        <taxon>Guillardia</taxon>
    </lineage>
</organism>
<keyword evidence="5" id="KW-1185">Reference proteome</keyword>
<dbReference type="GeneID" id="17311994"/>
<dbReference type="CDD" id="cd17039">
    <property type="entry name" value="Ubl_ubiquitin_like"/>
    <property type="match status" value="1"/>
</dbReference>
<dbReference type="HOGENOM" id="CLU_498253_0_0_1"/>
<feature type="region of interest" description="Disordered" evidence="1">
    <location>
        <begin position="501"/>
        <end position="520"/>
    </location>
</feature>
<dbReference type="RefSeq" id="XP_005842108.1">
    <property type="nucleotide sequence ID" value="XM_005842051.1"/>
</dbReference>
<reference evidence="4" key="3">
    <citation type="submission" date="2015-06" db="UniProtKB">
        <authorList>
            <consortium name="EnsemblProtists"/>
        </authorList>
    </citation>
    <scope>IDENTIFICATION</scope>
</reference>
<dbReference type="InterPro" id="IPR029071">
    <property type="entry name" value="Ubiquitin-like_domsf"/>
</dbReference>
<evidence type="ECO:0000313" key="5">
    <source>
        <dbReference type="Proteomes" id="UP000011087"/>
    </source>
</evidence>
<proteinExistence type="predicted"/>
<dbReference type="Proteomes" id="UP000011087">
    <property type="component" value="Unassembled WGS sequence"/>
</dbReference>
<dbReference type="EMBL" id="JH992965">
    <property type="protein sequence ID" value="EKX55128.1"/>
    <property type="molecule type" value="Genomic_DNA"/>
</dbReference>
<evidence type="ECO:0000313" key="3">
    <source>
        <dbReference type="EMBL" id="EKX55128.1"/>
    </source>
</evidence>
<dbReference type="KEGG" id="gtt:GUITHDRAFT_98914"/>
<protein>
    <recommendedName>
        <fullName evidence="2">Ubiquitin-like domain-containing protein</fullName>
    </recommendedName>
</protein>
<dbReference type="PaxDb" id="55529-EKX55128"/>
<reference evidence="5" key="2">
    <citation type="submission" date="2012-11" db="EMBL/GenBank/DDBJ databases">
        <authorList>
            <person name="Kuo A."/>
            <person name="Curtis B.A."/>
            <person name="Tanifuji G."/>
            <person name="Burki F."/>
            <person name="Gruber A."/>
            <person name="Irimia M."/>
            <person name="Maruyama S."/>
            <person name="Arias M.C."/>
            <person name="Ball S.G."/>
            <person name="Gile G.H."/>
            <person name="Hirakawa Y."/>
            <person name="Hopkins J.F."/>
            <person name="Rensing S.A."/>
            <person name="Schmutz J."/>
            <person name="Symeonidi A."/>
            <person name="Elias M."/>
            <person name="Eveleigh R.J."/>
            <person name="Herman E.K."/>
            <person name="Klute M.J."/>
            <person name="Nakayama T."/>
            <person name="Obornik M."/>
            <person name="Reyes-Prieto A."/>
            <person name="Armbrust E.V."/>
            <person name="Aves S.J."/>
            <person name="Beiko R.G."/>
            <person name="Coutinho P."/>
            <person name="Dacks J.B."/>
            <person name="Durnford D.G."/>
            <person name="Fast N.M."/>
            <person name="Green B.R."/>
            <person name="Grisdale C."/>
            <person name="Hempe F."/>
            <person name="Henrissat B."/>
            <person name="Hoppner M.P."/>
            <person name="Ishida K.-I."/>
            <person name="Kim E."/>
            <person name="Koreny L."/>
            <person name="Kroth P.G."/>
            <person name="Liu Y."/>
            <person name="Malik S.-B."/>
            <person name="Maier U.G."/>
            <person name="McRose D."/>
            <person name="Mock T."/>
            <person name="Neilson J.A."/>
            <person name="Onodera N.T."/>
            <person name="Poole A.M."/>
            <person name="Pritham E.J."/>
            <person name="Richards T.A."/>
            <person name="Rocap G."/>
            <person name="Roy S.W."/>
            <person name="Sarai C."/>
            <person name="Schaack S."/>
            <person name="Shirato S."/>
            <person name="Slamovits C.H."/>
            <person name="Spencer D.F."/>
            <person name="Suzuki S."/>
            <person name="Worden A.Z."/>
            <person name="Zauner S."/>
            <person name="Barry K."/>
            <person name="Bell C."/>
            <person name="Bharti A.K."/>
            <person name="Crow J.A."/>
            <person name="Grimwood J."/>
            <person name="Kramer R."/>
            <person name="Lindquist E."/>
            <person name="Lucas S."/>
            <person name="Salamov A."/>
            <person name="McFadden G.I."/>
            <person name="Lane C.E."/>
            <person name="Keeling P.J."/>
            <person name="Gray M.W."/>
            <person name="Grigoriev I.V."/>
            <person name="Archibald J.M."/>
        </authorList>
    </citation>
    <scope>NUCLEOTIDE SEQUENCE</scope>
    <source>
        <strain evidence="5">CCMP2712</strain>
    </source>
</reference>
<dbReference type="Pfam" id="PF00240">
    <property type="entry name" value="ubiquitin"/>
    <property type="match status" value="1"/>
</dbReference>
<dbReference type="Gene3D" id="3.10.20.90">
    <property type="entry name" value="Phosphatidylinositol 3-kinase Catalytic Subunit, Chain A, domain 1"/>
    <property type="match status" value="1"/>
</dbReference>
<dbReference type="InterPro" id="IPR000626">
    <property type="entry name" value="Ubiquitin-like_dom"/>
</dbReference>
<dbReference type="PROSITE" id="PS50053">
    <property type="entry name" value="UBIQUITIN_2"/>
    <property type="match status" value="1"/>
</dbReference>
<sequence>MSFSAIEPEGFYIEGLQSLSLSTPLVDYYEEDSVRFCINWGGMLEPVELPSDTTLLEVSSSIDSAAEAQFHHKFFIYKGHLLHPGMTLTEAKLQDSSFPVPPIYIRSKGDSDGDEKIRMILCGAEFYIEDLKEELSFLPGERCPEEIRLVFAGRELQNHHTLREYNIQKVDFRFLIRFYSHPFLEAKRFTCVGLKRDWTTSEQIRTKLHSTTMDVKVGDKLVVCFEAPEQSENHFWGQMLGGPDVQAITDADFEVFACNGNNREELRGRVFVDLRQFTVTWTPLRNFPRGSRILVTLNKGKNGAEFGNLRHSRARENIHGVLSWDFFTEGYEPLRISAIYPRPHSRVACGTCVIAISFNFPLSPSCSAKNWVTVRGHELEDPEYDSKTNTLIYNFKEKPLPSEICRVRLHAELVYGAHNQTLFPRQQDGLLKTSVFRWKFYTCEVSIYEEFNAMSSGLSDLIRAWREKQIRKEMERERARNLQAVEGSKVENESFHLFRPDAAERMDSRPREQNNNDGLGWLNPGNFLGNEIQQFGEGIGRNWLRTG</sequence>
<evidence type="ECO:0000259" key="2">
    <source>
        <dbReference type="PROSITE" id="PS50053"/>
    </source>
</evidence>
<feature type="domain" description="Ubiquitin-like" evidence="2">
    <location>
        <begin position="128"/>
        <end position="169"/>
    </location>
</feature>
<dbReference type="EnsemblProtists" id="EKX55128">
    <property type="protein sequence ID" value="EKX55128"/>
    <property type="gene ID" value="GUITHDRAFT_98914"/>
</dbReference>
<evidence type="ECO:0000313" key="4">
    <source>
        <dbReference type="EnsemblProtists" id="EKX55128"/>
    </source>
</evidence>
<name>L1K435_GUITC</name>
<dbReference type="AlphaFoldDB" id="L1K435"/>
<gene>
    <name evidence="3" type="ORF">GUITHDRAFT_98914</name>
</gene>
<accession>L1K435</accession>
<feature type="compositionally biased region" description="Basic and acidic residues" evidence="1">
    <location>
        <begin position="501"/>
        <end position="514"/>
    </location>
</feature>
<evidence type="ECO:0000256" key="1">
    <source>
        <dbReference type="SAM" id="MobiDB-lite"/>
    </source>
</evidence>
<reference evidence="3 5" key="1">
    <citation type="journal article" date="2012" name="Nature">
        <title>Algal genomes reveal evolutionary mosaicism and the fate of nucleomorphs.</title>
        <authorList>
            <consortium name="DOE Joint Genome Institute"/>
            <person name="Curtis B.A."/>
            <person name="Tanifuji G."/>
            <person name="Burki F."/>
            <person name="Gruber A."/>
            <person name="Irimia M."/>
            <person name="Maruyama S."/>
            <person name="Arias M.C."/>
            <person name="Ball S.G."/>
            <person name="Gile G.H."/>
            <person name="Hirakawa Y."/>
            <person name="Hopkins J.F."/>
            <person name="Kuo A."/>
            <person name="Rensing S.A."/>
            <person name="Schmutz J."/>
            <person name="Symeonidi A."/>
            <person name="Elias M."/>
            <person name="Eveleigh R.J."/>
            <person name="Herman E.K."/>
            <person name="Klute M.J."/>
            <person name="Nakayama T."/>
            <person name="Obornik M."/>
            <person name="Reyes-Prieto A."/>
            <person name="Armbrust E.V."/>
            <person name="Aves S.J."/>
            <person name="Beiko R.G."/>
            <person name="Coutinho P."/>
            <person name="Dacks J.B."/>
            <person name="Durnford D.G."/>
            <person name="Fast N.M."/>
            <person name="Green B.R."/>
            <person name="Grisdale C.J."/>
            <person name="Hempel F."/>
            <person name="Henrissat B."/>
            <person name="Hoppner M.P."/>
            <person name="Ishida K."/>
            <person name="Kim E."/>
            <person name="Koreny L."/>
            <person name="Kroth P.G."/>
            <person name="Liu Y."/>
            <person name="Malik S.B."/>
            <person name="Maier U.G."/>
            <person name="McRose D."/>
            <person name="Mock T."/>
            <person name="Neilson J.A."/>
            <person name="Onodera N.T."/>
            <person name="Poole A.M."/>
            <person name="Pritham E.J."/>
            <person name="Richards T.A."/>
            <person name="Rocap G."/>
            <person name="Roy S.W."/>
            <person name="Sarai C."/>
            <person name="Schaack S."/>
            <person name="Shirato S."/>
            <person name="Slamovits C.H."/>
            <person name="Spencer D.F."/>
            <person name="Suzuki S."/>
            <person name="Worden A.Z."/>
            <person name="Zauner S."/>
            <person name="Barry K."/>
            <person name="Bell C."/>
            <person name="Bharti A.K."/>
            <person name="Crow J.A."/>
            <person name="Grimwood J."/>
            <person name="Kramer R."/>
            <person name="Lindquist E."/>
            <person name="Lucas S."/>
            <person name="Salamov A."/>
            <person name="McFadden G.I."/>
            <person name="Lane C.E."/>
            <person name="Keeling P.J."/>
            <person name="Gray M.W."/>
            <person name="Grigoriev I.V."/>
            <person name="Archibald J.M."/>
        </authorList>
    </citation>
    <scope>NUCLEOTIDE SEQUENCE</scope>
    <source>
        <strain evidence="3 5">CCMP2712</strain>
    </source>
</reference>